<dbReference type="InterPro" id="IPR024079">
    <property type="entry name" value="MetalloPept_cat_dom_sf"/>
</dbReference>
<proteinExistence type="predicted"/>
<sequence>MWSEDLADLRVCLEHRYGNRTGGDDSGTEGRRCLRTSVMDHVALRAVQRAYKTAVVTYSPQKERLHLMQDVELHFPDVPTVSSEQLFFLLYAQSFCESHEDTETVVKHASWAPAKARLNGQLADFESFAGAFNCPRGTPMNPNHRCTA</sequence>
<dbReference type="EMBL" id="JABSTR010000010">
    <property type="protein sequence ID" value="KAH9380666.1"/>
    <property type="molecule type" value="Genomic_DNA"/>
</dbReference>
<dbReference type="Pfam" id="PF01431">
    <property type="entry name" value="Peptidase_M13"/>
    <property type="match status" value="1"/>
</dbReference>
<comment type="caution">
    <text evidence="2">The sequence shown here is derived from an EMBL/GenBank/DDBJ whole genome shotgun (WGS) entry which is preliminary data.</text>
</comment>
<dbReference type="SUPFAM" id="SSF55486">
    <property type="entry name" value="Metalloproteases ('zincins'), catalytic domain"/>
    <property type="match status" value="1"/>
</dbReference>
<organism evidence="2 3">
    <name type="scientific">Haemaphysalis longicornis</name>
    <name type="common">Bush tick</name>
    <dbReference type="NCBI Taxonomy" id="44386"/>
    <lineage>
        <taxon>Eukaryota</taxon>
        <taxon>Metazoa</taxon>
        <taxon>Ecdysozoa</taxon>
        <taxon>Arthropoda</taxon>
        <taxon>Chelicerata</taxon>
        <taxon>Arachnida</taxon>
        <taxon>Acari</taxon>
        <taxon>Parasitiformes</taxon>
        <taxon>Ixodida</taxon>
        <taxon>Ixodoidea</taxon>
        <taxon>Ixodidae</taxon>
        <taxon>Haemaphysalinae</taxon>
        <taxon>Haemaphysalis</taxon>
    </lineage>
</organism>
<gene>
    <name evidence="2" type="ORF">HPB48_022382</name>
</gene>
<name>A0A9J6GZ11_HAELO</name>
<dbReference type="Gene3D" id="3.40.390.10">
    <property type="entry name" value="Collagenase (Catalytic Domain)"/>
    <property type="match status" value="1"/>
</dbReference>
<dbReference type="InterPro" id="IPR018497">
    <property type="entry name" value="Peptidase_M13_C"/>
</dbReference>
<protein>
    <recommendedName>
        <fullName evidence="1">Peptidase M13 C-terminal domain-containing protein</fullName>
    </recommendedName>
</protein>
<dbReference type="PROSITE" id="PS51885">
    <property type="entry name" value="NEPRILYSIN"/>
    <property type="match status" value="1"/>
</dbReference>
<evidence type="ECO:0000313" key="2">
    <source>
        <dbReference type="EMBL" id="KAH9380666.1"/>
    </source>
</evidence>
<reference evidence="2 3" key="1">
    <citation type="journal article" date="2020" name="Cell">
        <title>Large-Scale Comparative Analyses of Tick Genomes Elucidate Their Genetic Diversity and Vector Capacities.</title>
        <authorList>
            <consortium name="Tick Genome and Microbiome Consortium (TIGMIC)"/>
            <person name="Jia N."/>
            <person name="Wang J."/>
            <person name="Shi W."/>
            <person name="Du L."/>
            <person name="Sun Y."/>
            <person name="Zhan W."/>
            <person name="Jiang J.F."/>
            <person name="Wang Q."/>
            <person name="Zhang B."/>
            <person name="Ji P."/>
            <person name="Bell-Sakyi L."/>
            <person name="Cui X.M."/>
            <person name="Yuan T.T."/>
            <person name="Jiang B.G."/>
            <person name="Yang W.F."/>
            <person name="Lam T.T."/>
            <person name="Chang Q.C."/>
            <person name="Ding S.J."/>
            <person name="Wang X.J."/>
            <person name="Zhu J.G."/>
            <person name="Ruan X.D."/>
            <person name="Zhao L."/>
            <person name="Wei J.T."/>
            <person name="Ye R.Z."/>
            <person name="Que T.C."/>
            <person name="Du C.H."/>
            <person name="Zhou Y.H."/>
            <person name="Cheng J.X."/>
            <person name="Dai P.F."/>
            <person name="Guo W.B."/>
            <person name="Han X.H."/>
            <person name="Huang E.J."/>
            <person name="Li L.F."/>
            <person name="Wei W."/>
            <person name="Gao Y.C."/>
            <person name="Liu J.Z."/>
            <person name="Shao H.Z."/>
            <person name="Wang X."/>
            <person name="Wang C.C."/>
            <person name="Yang T.C."/>
            <person name="Huo Q.B."/>
            <person name="Li W."/>
            <person name="Chen H.Y."/>
            <person name="Chen S.E."/>
            <person name="Zhou L.G."/>
            <person name="Ni X.B."/>
            <person name="Tian J.H."/>
            <person name="Sheng Y."/>
            <person name="Liu T."/>
            <person name="Pan Y.S."/>
            <person name="Xia L.Y."/>
            <person name="Li J."/>
            <person name="Zhao F."/>
            <person name="Cao W.C."/>
        </authorList>
    </citation>
    <scope>NUCLEOTIDE SEQUENCE [LARGE SCALE GENOMIC DNA]</scope>
    <source>
        <strain evidence="2">HaeL-2018</strain>
    </source>
</reference>
<dbReference type="GO" id="GO:0004222">
    <property type="term" value="F:metalloendopeptidase activity"/>
    <property type="evidence" value="ECO:0007669"/>
    <property type="project" value="InterPro"/>
</dbReference>
<dbReference type="Proteomes" id="UP000821853">
    <property type="component" value="Chromosome 8"/>
</dbReference>
<dbReference type="GO" id="GO:0016485">
    <property type="term" value="P:protein processing"/>
    <property type="evidence" value="ECO:0007669"/>
    <property type="project" value="TreeGrafter"/>
</dbReference>
<dbReference type="GO" id="GO:0005886">
    <property type="term" value="C:plasma membrane"/>
    <property type="evidence" value="ECO:0007669"/>
    <property type="project" value="TreeGrafter"/>
</dbReference>
<evidence type="ECO:0000313" key="3">
    <source>
        <dbReference type="Proteomes" id="UP000821853"/>
    </source>
</evidence>
<dbReference type="PANTHER" id="PTHR11733">
    <property type="entry name" value="ZINC METALLOPROTEASE FAMILY M13 NEPRILYSIN-RELATED"/>
    <property type="match status" value="1"/>
</dbReference>
<keyword evidence="3" id="KW-1185">Reference proteome</keyword>
<dbReference type="AlphaFoldDB" id="A0A9J6GZ11"/>
<dbReference type="PANTHER" id="PTHR11733:SF241">
    <property type="entry name" value="GH26575P-RELATED"/>
    <property type="match status" value="1"/>
</dbReference>
<evidence type="ECO:0000259" key="1">
    <source>
        <dbReference type="Pfam" id="PF01431"/>
    </source>
</evidence>
<dbReference type="OrthoDB" id="6478795at2759"/>
<feature type="domain" description="Peptidase M13 C-terminal" evidence="1">
    <location>
        <begin position="28"/>
        <end position="147"/>
    </location>
</feature>
<dbReference type="VEuPathDB" id="VectorBase:HLOH_042224"/>
<accession>A0A9J6GZ11</accession>
<dbReference type="InterPro" id="IPR000718">
    <property type="entry name" value="Peptidase_M13"/>
</dbReference>